<dbReference type="InterPro" id="IPR043504">
    <property type="entry name" value="Peptidase_S1_PA_chymotrypsin"/>
</dbReference>
<name>A0ABP7XAD8_9ACTN</name>
<dbReference type="EMBL" id="BAAAZH010000001">
    <property type="protein sequence ID" value="GAA4109119.1"/>
    <property type="molecule type" value="Genomic_DNA"/>
</dbReference>
<keyword evidence="1" id="KW-0732">Signal</keyword>
<dbReference type="SUPFAM" id="SSF50494">
    <property type="entry name" value="Trypsin-like serine proteases"/>
    <property type="match status" value="1"/>
</dbReference>
<dbReference type="Proteomes" id="UP001501495">
    <property type="component" value="Unassembled WGS sequence"/>
</dbReference>
<dbReference type="RefSeq" id="WP_344731443.1">
    <property type="nucleotide sequence ID" value="NZ_BAAAZH010000001.1"/>
</dbReference>
<evidence type="ECO:0000256" key="1">
    <source>
        <dbReference type="SAM" id="SignalP"/>
    </source>
</evidence>
<reference evidence="3" key="1">
    <citation type="journal article" date="2019" name="Int. J. Syst. Evol. Microbiol.">
        <title>The Global Catalogue of Microorganisms (GCM) 10K type strain sequencing project: providing services to taxonomists for standard genome sequencing and annotation.</title>
        <authorList>
            <consortium name="The Broad Institute Genomics Platform"/>
            <consortium name="The Broad Institute Genome Sequencing Center for Infectious Disease"/>
            <person name="Wu L."/>
            <person name="Ma J."/>
        </authorList>
    </citation>
    <scope>NUCLEOTIDE SEQUENCE [LARGE SCALE GENOMIC DNA]</scope>
    <source>
        <strain evidence="3">JCM 16703</strain>
    </source>
</reference>
<feature type="chain" id="PRO_5046414855" description="Serine protease" evidence="1">
    <location>
        <begin position="21"/>
        <end position="292"/>
    </location>
</feature>
<feature type="signal peptide" evidence="1">
    <location>
        <begin position="1"/>
        <end position="20"/>
    </location>
</feature>
<protein>
    <recommendedName>
        <fullName evidence="4">Serine protease</fullName>
    </recommendedName>
</protein>
<accession>A0ABP7XAD8</accession>
<evidence type="ECO:0008006" key="4">
    <source>
        <dbReference type="Google" id="ProtNLM"/>
    </source>
</evidence>
<sequence length="292" mass="29693">MLLLTLVALLMASIAPQADAARGKGKQPTVKAKRFAAWAPADSATLTPGTQMYTKGSQCTSNFVFTDSVGNVYIGYAAHCAGKGAATDTDGCTTESEPVGTPVTFNEGGSLIDEGTVIGKGTLVYSSWITMQELGTKDANTCAYNDFALVKVAAADVAKVNPSVPFWGGPTGLSTSTLGLFDNIYSYGNSSLRGGLTLLSPKAGVGLGDSEADGGWSHPLYTLTPGIPGDSGSGFLDADGKAIGVLSTVSIAPLPLSNSIGDLSRELAFAQAHSGISGLKLALGTEPFSGIL</sequence>
<evidence type="ECO:0000313" key="2">
    <source>
        <dbReference type="EMBL" id="GAA4109119.1"/>
    </source>
</evidence>
<evidence type="ECO:0000313" key="3">
    <source>
        <dbReference type="Proteomes" id="UP001501495"/>
    </source>
</evidence>
<organism evidence="2 3">
    <name type="scientific">Nocardioides fonticola</name>
    <dbReference type="NCBI Taxonomy" id="450363"/>
    <lineage>
        <taxon>Bacteria</taxon>
        <taxon>Bacillati</taxon>
        <taxon>Actinomycetota</taxon>
        <taxon>Actinomycetes</taxon>
        <taxon>Propionibacteriales</taxon>
        <taxon>Nocardioidaceae</taxon>
        <taxon>Nocardioides</taxon>
    </lineage>
</organism>
<comment type="caution">
    <text evidence="2">The sequence shown here is derived from an EMBL/GenBank/DDBJ whole genome shotgun (WGS) entry which is preliminary data.</text>
</comment>
<proteinExistence type="predicted"/>
<keyword evidence="3" id="KW-1185">Reference proteome</keyword>
<dbReference type="Gene3D" id="2.40.10.10">
    <property type="entry name" value="Trypsin-like serine proteases"/>
    <property type="match status" value="1"/>
</dbReference>
<gene>
    <name evidence="2" type="ORF">GCM10022215_03270</name>
</gene>
<dbReference type="InterPro" id="IPR009003">
    <property type="entry name" value="Peptidase_S1_PA"/>
</dbReference>